<evidence type="ECO:0000256" key="1">
    <source>
        <dbReference type="SAM" id="Phobius"/>
    </source>
</evidence>
<keyword evidence="1" id="KW-1133">Transmembrane helix</keyword>
<keyword evidence="3" id="KW-1185">Reference proteome</keyword>
<keyword evidence="1" id="KW-0472">Membrane</keyword>
<accession>A0A8J3C7S9</accession>
<keyword evidence="1" id="KW-0812">Transmembrane</keyword>
<reference evidence="2" key="2">
    <citation type="submission" date="2020-09" db="EMBL/GenBank/DDBJ databases">
        <authorList>
            <person name="Sun Q."/>
            <person name="Zhou Y."/>
        </authorList>
    </citation>
    <scope>NUCLEOTIDE SEQUENCE</scope>
    <source>
        <strain evidence="2">CGMCC 4.7299</strain>
    </source>
</reference>
<sequence>MIDATRQLRWYLGLGLLFVAFAPTFMMALLAAQSSAPPHSLVPVLVAGPINVVGFVIVVRGMVSSDPVLSARALKVGGVVIAVGVVLLYLLRAALVD</sequence>
<comment type="caution">
    <text evidence="2">The sequence shown here is derived from an EMBL/GenBank/DDBJ whole genome shotgun (WGS) entry which is preliminary data.</text>
</comment>
<evidence type="ECO:0000313" key="2">
    <source>
        <dbReference type="EMBL" id="GGL19937.1"/>
    </source>
</evidence>
<protein>
    <recommendedName>
        <fullName evidence="4">Transmembrane protein</fullName>
    </recommendedName>
</protein>
<evidence type="ECO:0000313" key="3">
    <source>
        <dbReference type="Proteomes" id="UP000656042"/>
    </source>
</evidence>
<feature type="transmembrane region" description="Helical" evidence="1">
    <location>
        <begin position="12"/>
        <end position="32"/>
    </location>
</feature>
<gene>
    <name evidence="2" type="ORF">GCM10012284_63130</name>
</gene>
<feature type="transmembrane region" description="Helical" evidence="1">
    <location>
        <begin position="44"/>
        <end position="63"/>
    </location>
</feature>
<reference evidence="2" key="1">
    <citation type="journal article" date="2014" name="Int. J. Syst. Evol. Microbiol.">
        <title>Complete genome sequence of Corynebacterium casei LMG S-19264T (=DSM 44701T), isolated from a smear-ripened cheese.</title>
        <authorList>
            <consortium name="US DOE Joint Genome Institute (JGI-PGF)"/>
            <person name="Walter F."/>
            <person name="Albersmeier A."/>
            <person name="Kalinowski J."/>
            <person name="Ruckert C."/>
        </authorList>
    </citation>
    <scope>NUCLEOTIDE SEQUENCE</scope>
    <source>
        <strain evidence="2">CGMCC 4.7299</strain>
    </source>
</reference>
<proteinExistence type="predicted"/>
<dbReference type="Proteomes" id="UP000656042">
    <property type="component" value="Unassembled WGS sequence"/>
</dbReference>
<dbReference type="EMBL" id="BMMX01000072">
    <property type="protein sequence ID" value="GGL19937.1"/>
    <property type="molecule type" value="Genomic_DNA"/>
</dbReference>
<dbReference type="AlphaFoldDB" id="A0A8J3C7S9"/>
<feature type="transmembrane region" description="Helical" evidence="1">
    <location>
        <begin position="75"/>
        <end position="95"/>
    </location>
</feature>
<name>A0A8J3C7S9_9ACTN</name>
<evidence type="ECO:0008006" key="4">
    <source>
        <dbReference type="Google" id="ProtNLM"/>
    </source>
</evidence>
<organism evidence="2 3">
    <name type="scientific">Mangrovihabitans endophyticus</name>
    <dbReference type="NCBI Taxonomy" id="1751298"/>
    <lineage>
        <taxon>Bacteria</taxon>
        <taxon>Bacillati</taxon>
        <taxon>Actinomycetota</taxon>
        <taxon>Actinomycetes</taxon>
        <taxon>Micromonosporales</taxon>
        <taxon>Micromonosporaceae</taxon>
        <taxon>Mangrovihabitans</taxon>
    </lineage>
</organism>